<sequence>MEEVNGWTRAQALECGNLAMEEWHQRSRFDDWRCDISWVERHYGVKATARGAALAIERNRDFVAQARAQFGDVNSAPKGSGYLQHLINER</sequence>
<dbReference type="Proteomes" id="UP001156613">
    <property type="component" value="Unassembled WGS sequence"/>
</dbReference>
<protein>
    <submittedName>
        <fullName evidence="1">Uncharacterized protein</fullName>
    </submittedName>
</protein>
<comment type="caution">
    <text evidence="1">The sequence shown here is derived from an EMBL/GenBank/DDBJ whole genome shotgun (WGS) entry which is preliminary data.</text>
</comment>
<accession>A0ABQ5WIT5</accession>
<gene>
    <name evidence="1" type="ORF">GCM10010937_17580</name>
</gene>
<reference evidence="2" key="1">
    <citation type="journal article" date="2019" name="Int. J. Syst. Evol. Microbiol.">
        <title>The Global Catalogue of Microorganisms (GCM) 10K type strain sequencing project: providing services to taxonomists for standard genome sequencing and annotation.</title>
        <authorList>
            <consortium name="The Broad Institute Genomics Platform"/>
            <consortium name="The Broad Institute Genome Sequencing Center for Infectious Disease"/>
            <person name="Wu L."/>
            <person name="Ma J."/>
        </authorList>
    </citation>
    <scope>NUCLEOTIDE SEQUENCE [LARGE SCALE GENOMIC DNA]</scope>
    <source>
        <strain evidence="2">NBRC 3271</strain>
    </source>
</reference>
<evidence type="ECO:0000313" key="2">
    <source>
        <dbReference type="Proteomes" id="UP001156613"/>
    </source>
</evidence>
<organism evidence="1 2">
    <name type="scientific">Gluconobacter japonicus</name>
    <dbReference type="NCBI Taxonomy" id="376620"/>
    <lineage>
        <taxon>Bacteria</taxon>
        <taxon>Pseudomonadati</taxon>
        <taxon>Pseudomonadota</taxon>
        <taxon>Alphaproteobacteria</taxon>
        <taxon>Acetobacterales</taxon>
        <taxon>Acetobacteraceae</taxon>
        <taxon>Gluconobacter</taxon>
    </lineage>
</organism>
<keyword evidence="2" id="KW-1185">Reference proteome</keyword>
<evidence type="ECO:0000313" key="1">
    <source>
        <dbReference type="EMBL" id="GLQ59955.1"/>
    </source>
</evidence>
<name>A0ABQ5WIT5_GLUJA</name>
<dbReference type="EMBL" id="BSNT01000061">
    <property type="protein sequence ID" value="GLQ59955.1"/>
    <property type="molecule type" value="Genomic_DNA"/>
</dbReference>
<proteinExistence type="predicted"/>